<organism evidence="2 3">
    <name type="scientific">Vreelandella aquamarina</name>
    <dbReference type="NCBI Taxonomy" id="77097"/>
    <lineage>
        <taxon>Bacteria</taxon>
        <taxon>Pseudomonadati</taxon>
        <taxon>Pseudomonadota</taxon>
        <taxon>Gammaproteobacteria</taxon>
        <taxon>Oceanospirillales</taxon>
        <taxon>Halomonadaceae</taxon>
        <taxon>Vreelandella</taxon>
    </lineage>
</organism>
<evidence type="ECO:0000313" key="4">
    <source>
        <dbReference type="Proteomes" id="UP000503197"/>
    </source>
</evidence>
<name>A0A1H8Q1H2_9GAMM</name>
<reference evidence="2 3" key="1">
    <citation type="submission" date="2016-10" db="EMBL/GenBank/DDBJ databases">
        <authorList>
            <person name="de Groot N.N."/>
        </authorList>
    </citation>
    <scope>NUCLEOTIDE SEQUENCE [LARGE SCALE GENOMIC DNA]</scope>
    <source>
        <strain evidence="2 3">558</strain>
    </source>
</reference>
<accession>A0A6F8SZE7</accession>
<dbReference type="EMBL" id="AP022821">
    <property type="protein sequence ID" value="BCA93601.1"/>
    <property type="molecule type" value="Genomic_DNA"/>
</dbReference>
<sequence>MKPFNQLPAHQKTGSVASCMALVMGVLLTSLNPEASANDQFIDSMSRVTQYVESQDVSHLKGNVSIIQQQGINNSASVVQSRSANYQFKNFAYIKQTGYNNQANLIQHNGNNIGVIVQQGYNNSVTAIQEGNSVGVALNAIQIGFNSNLMISQSGSGLRDVNVHQQNYSGTSRPVTIDIN</sequence>
<dbReference type="OrthoDB" id="6165798at2"/>
<evidence type="ECO:0000313" key="2">
    <source>
        <dbReference type="EMBL" id="SEO48079.1"/>
    </source>
</evidence>
<dbReference type="STRING" id="77097.SAMN04490369_11081"/>
<accession>A0A1H8Q1H2</accession>
<gene>
    <name evidence="1" type="primary">csgB</name>
    <name evidence="1" type="ORF">HMSLTHF_33760</name>
    <name evidence="2" type="ORF">SAMN04490369_11081</name>
</gene>
<reference evidence="1 4" key="2">
    <citation type="submission" date="2020-02" db="EMBL/GenBank/DDBJ databases">
        <title>Complete Genome Sequence of Halomonas meridiana strain BAA-801, Isolated from Deep Sea Thermal Vent.</title>
        <authorList>
            <person name="Takahashi Y."/>
            <person name="Takahashi H."/>
            <person name="Galipon J."/>
            <person name="Arakawa K."/>
        </authorList>
    </citation>
    <scope>NUCLEOTIDE SEQUENCE [LARGE SCALE GENOMIC DNA]</scope>
    <source>
        <strain evidence="1 4">Slthf1</strain>
    </source>
</reference>
<protein>
    <submittedName>
        <fullName evidence="1 2">Minor curlin subunit</fullName>
    </submittedName>
</protein>
<dbReference type="EMBL" id="FODB01000108">
    <property type="protein sequence ID" value="SEO48079.1"/>
    <property type="molecule type" value="Genomic_DNA"/>
</dbReference>
<proteinExistence type="predicted"/>
<evidence type="ECO:0000313" key="1">
    <source>
        <dbReference type="EMBL" id="BCA93601.1"/>
    </source>
</evidence>
<dbReference type="Proteomes" id="UP000503197">
    <property type="component" value="Chromosome"/>
</dbReference>
<dbReference type="AlphaFoldDB" id="A0A1H8Q1H2"/>
<dbReference type="Proteomes" id="UP000199493">
    <property type="component" value="Unassembled WGS sequence"/>
</dbReference>
<dbReference type="RefSeq" id="WP_052509917.1">
    <property type="nucleotide sequence ID" value="NZ_AP022821.1"/>
</dbReference>
<evidence type="ECO:0000313" key="3">
    <source>
        <dbReference type="Proteomes" id="UP000199493"/>
    </source>
</evidence>